<evidence type="ECO:0000256" key="4">
    <source>
        <dbReference type="ARBA" id="ARBA00022723"/>
    </source>
</evidence>
<evidence type="ECO:0000256" key="5">
    <source>
        <dbReference type="ARBA" id="ARBA00022737"/>
    </source>
</evidence>
<keyword evidence="7" id="KW-0833">Ubl conjugation pathway</keyword>
<dbReference type="InterPro" id="IPR013083">
    <property type="entry name" value="Znf_RING/FYVE/PHD"/>
</dbReference>
<evidence type="ECO:0000259" key="10">
    <source>
        <dbReference type="PROSITE" id="PS51873"/>
    </source>
</evidence>
<dbReference type="CDD" id="cd22582">
    <property type="entry name" value="BRcat_RBR_unk"/>
    <property type="match status" value="1"/>
</dbReference>
<dbReference type="EC" id="2.3.2.31" evidence="2"/>
<dbReference type="InterPro" id="IPR002867">
    <property type="entry name" value="IBR_dom"/>
</dbReference>
<dbReference type="PROSITE" id="PS51873">
    <property type="entry name" value="TRIAD"/>
    <property type="match status" value="1"/>
</dbReference>
<sequence>MLQADGASLENALGSEQQTAGGLPGDAGAANSSCSQLPESLPVPRYRNHHEAQQEIHPALALNPTKLFVSSSQEIEERWGLSGALPGPPARPGSSSSSSSSNSFTSLSSACSSMEFEERWGLSGALPGAPARPDSPDPRSTSWGDSYAWRLIWGHTGHAAQASSSSRSSNGSQYQQALTLDACSSTAAAAAAAADEKGKRPIGSKASQDEQKLLCTICDERHHLSNMVAAALPQQVASSSAAAGRCGHYFCKGDVMRYVRVEMQNGRYPLHCPEASCQEFLAYEDVLQLLLGQPALQALFEKLAVTGCIDPSRRAYCPYKECSCLLERPEEEDEAAAGGQDSPFECPECHKAFCLSCGIKGWHEGMTCAQFQALPPELRSAEDAAVLRMAQQHGWKRCPGCGHIVVRTEGCNHMRCHCGAHFCYECDELNERAPLLRAVQPVVLRRAARPVREGRLMPRALRELFGHGHR</sequence>
<dbReference type="GO" id="GO:0061630">
    <property type="term" value="F:ubiquitin protein ligase activity"/>
    <property type="evidence" value="ECO:0007669"/>
    <property type="project" value="UniProtKB-EC"/>
</dbReference>
<dbReference type="SUPFAM" id="SSF57850">
    <property type="entry name" value="RING/U-box"/>
    <property type="match status" value="2"/>
</dbReference>
<reference evidence="11 12" key="1">
    <citation type="submission" date="2016-10" db="EMBL/GenBank/DDBJ databases">
        <authorList>
            <person name="Cai Z."/>
        </authorList>
    </citation>
    <scope>NUCLEOTIDE SEQUENCE [LARGE SCALE GENOMIC DNA]</scope>
</reference>
<keyword evidence="4" id="KW-0479">Metal-binding</keyword>
<dbReference type="Gene3D" id="1.20.120.1750">
    <property type="match status" value="1"/>
</dbReference>
<comment type="catalytic activity">
    <reaction evidence="1">
        <text>[E2 ubiquitin-conjugating enzyme]-S-ubiquitinyl-L-cysteine + [acceptor protein]-L-lysine = [E2 ubiquitin-conjugating enzyme]-L-cysteine + [acceptor protein]-N(6)-ubiquitinyl-L-lysine.</text>
        <dbReference type="EC" id="2.3.2.31"/>
    </reaction>
</comment>
<evidence type="ECO:0000256" key="9">
    <source>
        <dbReference type="SAM" id="MobiDB-lite"/>
    </source>
</evidence>
<dbReference type="Gene3D" id="3.30.40.10">
    <property type="entry name" value="Zinc/RING finger domain, C3HC4 (zinc finger)"/>
    <property type="match status" value="1"/>
</dbReference>
<dbReference type="InterPro" id="IPR044066">
    <property type="entry name" value="TRIAD_supradom"/>
</dbReference>
<dbReference type="PANTHER" id="PTHR11685">
    <property type="entry name" value="RBR FAMILY RING FINGER AND IBR DOMAIN-CONTAINING"/>
    <property type="match status" value="1"/>
</dbReference>
<proteinExistence type="predicted"/>
<keyword evidence="12" id="KW-1185">Reference proteome</keyword>
<protein>
    <recommendedName>
        <fullName evidence="2">RBR-type E3 ubiquitin transferase</fullName>
        <ecNumber evidence="2">2.3.2.31</ecNumber>
    </recommendedName>
</protein>
<accession>A0A383WBY6</accession>
<name>A0A383WBY6_TETOB</name>
<organism evidence="11 12">
    <name type="scientific">Tetradesmus obliquus</name>
    <name type="common">Green alga</name>
    <name type="synonym">Acutodesmus obliquus</name>
    <dbReference type="NCBI Taxonomy" id="3088"/>
    <lineage>
        <taxon>Eukaryota</taxon>
        <taxon>Viridiplantae</taxon>
        <taxon>Chlorophyta</taxon>
        <taxon>core chlorophytes</taxon>
        <taxon>Chlorophyceae</taxon>
        <taxon>CS clade</taxon>
        <taxon>Sphaeropleales</taxon>
        <taxon>Scenedesmaceae</taxon>
        <taxon>Tetradesmus</taxon>
    </lineage>
</organism>
<keyword evidence="3" id="KW-0808">Transferase</keyword>
<evidence type="ECO:0000256" key="8">
    <source>
        <dbReference type="ARBA" id="ARBA00022833"/>
    </source>
</evidence>
<evidence type="ECO:0000313" key="11">
    <source>
        <dbReference type="EMBL" id="SZX75135.1"/>
    </source>
</evidence>
<dbReference type="InterPro" id="IPR031127">
    <property type="entry name" value="E3_UB_ligase_RBR"/>
</dbReference>
<dbReference type="Proteomes" id="UP000256970">
    <property type="component" value="Unassembled WGS sequence"/>
</dbReference>
<dbReference type="Pfam" id="PF01485">
    <property type="entry name" value="IBR"/>
    <property type="match status" value="2"/>
</dbReference>
<evidence type="ECO:0000313" key="12">
    <source>
        <dbReference type="Proteomes" id="UP000256970"/>
    </source>
</evidence>
<dbReference type="EMBL" id="FNXT01001225">
    <property type="protein sequence ID" value="SZX75135.1"/>
    <property type="molecule type" value="Genomic_DNA"/>
</dbReference>
<feature type="domain" description="RING-type" evidence="10">
    <location>
        <begin position="211"/>
        <end position="447"/>
    </location>
</feature>
<dbReference type="SMART" id="SM00647">
    <property type="entry name" value="IBR"/>
    <property type="match status" value="2"/>
</dbReference>
<feature type="region of interest" description="Disordered" evidence="9">
    <location>
        <begin position="80"/>
        <end position="104"/>
    </location>
</feature>
<keyword evidence="8" id="KW-0862">Zinc</keyword>
<keyword evidence="6" id="KW-0863">Zinc-finger</keyword>
<keyword evidence="5" id="KW-0677">Repeat</keyword>
<gene>
    <name evidence="11" type="ORF">BQ4739_LOCUS15440</name>
</gene>
<evidence type="ECO:0000256" key="3">
    <source>
        <dbReference type="ARBA" id="ARBA00022679"/>
    </source>
</evidence>
<dbReference type="CDD" id="cd22584">
    <property type="entry name" value="Rcat_RBR_unk"/>
    <property type="match status" value="1"/>
</dbReference>
<evidence type="ECO:0000256" key="1">
    <source>
        <dbReference type="ARBA" id="ARBA00001798"/>
    </source>
</evidence>
<evidence type="ECO:0000256" key="7">
    <source>
        <dbReference type="ARBA" id="ARBA00022786"/>
    </source>
</evidence>
<feature type="region of interest" description="Disordered" evidence="9">
    <location>
        <begin position="1"/>
        <end position="59"/>
    </location>
</feature>
<dbReference type="STRING" id="3088.A0A383WBY6"/>
<evidence type="ECO:0000256" key="2">
    <source>
        <dbReference type="ARBA" id="ARBA00012251"/>
    </source>
</evidence>
<evidence type="ECO:0000256" key="6">
    <source>
        <dbReference type="ARBA" id="ARBA00022771"/>
    </source>
</evidence>
<dbReference type="GO" id="GO:0008270">
    <property type="term" value="F:zinc ion binding"/>
    <property type="evidence" value="ECO:0007669"/>
    <property type="project" value="UniProtKB-KW"/>
</dbReference>
<feature type="compositionally biased region" description="Low complexity" evidence="9">
    <location>
        <begin position="92"/>
        <end position="104"/>
    </location>
</feature>
<dbReference type="GO" id="GO:0016567">
    <property type="term" value="P:protein ubiquitination"/>
    <property type="evidence" value="ECO:0007669"/>
    <property type="project" value="InterPro"/>
</dbReference>
<dbReference type="AlphaFoldDB" id="A0A383WBY6"/>